<keyword evidence="4" id="KW-1003">Cell membrane</keyword>
<gene>
    <name evidence="10" type="ORF">ACFQZU_20130</name>
</gene>
<evidence type="ECO:0000256" key="8">
    <source>
        <dbReference type="SAM" id="Phobius"/>
    </source>
</evidence>
<feature type="domain" description="Major facilitator superfamily (MFS) profile" evidence="9">
    <location>
        <begin position="23"/>
        <end position="289"/>
    </location>
</feature>
<feature type="transmembrane region" description="Helical" evidence="8">
    <location>
        <begin position="175"/>
        <end position="197"/>
    </location>
</feature>
<comment type="subcellular location">
    <subcellularLocation>
        <location evidence="1">Cell membrane</location>
        <topology evidence="1">Multi-pass membrane protein</topology>
    </subcellularLocation>
</comment>
<feature type="non-terminal residue" evidence="10">
    <location>
        <position position="289"/>
    </location>
</feature>
<feature type="transmembrane region" description="Helical" evidence="8">
    <location>
        <begin position="23"/>
        <end position="40"/>
    </location>
</feature>
<feature type="transmembrane region" description="Helical" evidence="8">
    <location>
        <begin position="52"/>
        <end position="77"/>
    </location>
</feature>
<keyword evidence="3" id="KW-0813">Transport</keyword>
<evidence type="ECO:0000256" key="4">
    <source>
        <dbReference type="ARBA" id="ARBA00022475"/>
    </source>
</evidence>
<protein>
    <submittedName>
        <fullName evidence="10">MFS transporter</fullName>
    </submittedName>
</protein>
<comment type="caution">
    <text evidence="10">The sequence shown here is derived from an EMBL/GenBank/DDBJ whole genome shotgun (WGS) entry which is preliminary data.</text>
</comment>
<feature type="transmembrane region" description="Helical" evidence="8">
    <location>
        <begin position="263"/>
        <end position="286"/>
    </location>
</feature>
<dbReference type="EMBL" id="JBHTHR010001002">
    <property type="protein sequence ID" value="MFD0803607.1"/>
    <property type="molecule type" value="Genomic_DNA"/>
</dbReference>
<feature type="transmembrane region" description="Helical" evidence="8">
    <location>
        <begin position="227"/>
        <end position="251"/>
    </location>
</feature>
<evidence type="ECO:0000259" key="9">
    <source>
        <dbReference type="PROSITE" id="PS50850"/>
    </source>
</evidence>
<dbReference type="PANTHER" id="PTHR43271:SF1">
    <property type="entry name" value="INNER MEMBRANE TRANSPORT PROTEIN YNFM"/>
    <property type="match status" value="1"/>
</dbReference>
<proteinExistence type="inferred from homology"/>
<dbReference type="InterPro" id="IPR011701">
    <property type="entry name" value="MFS"/>
</dbReference>
<keyword evidence="11" id="KW-1185">Reference proteome</keyword>
<evidence type="ECO:0000256" key="3">
    <source>
        <dbReference type="ARBA" id="ARBA00022448"/>
    </source>
</evidence>
<dbReference type="Proteomes" id="UP001596956">
    <property type="component" value="Unassembled WGS sequence"/>
</dbReference>
<keyword evidence="7 8" id="KW-0472">Membrane</keyword>
<evidence type="ECO:0000313" key="10">
    <source>
        <dbReference type="EMBL" id="MFD0803607.1"/>
    </source>
</evidence>
<reference evidence="11" key="1">
    <citation type="journal article" date="2019" name="Int. J. Syst. Evol. Microbiol.">
        <title>The Global Catalogue of Microorganisms (GCM) 10K type strain sequencing project: providing services to taxonomists for standard genome sequencing and annotation.</title>
        <authorList>
            <consortium name="The Broad Institute Genomics Platform"/>
            <consortium name="The Broad Institute Genome Sequencing Center for Infectious Disease"/>
            <person name="Wu L."/>
            <person name="Ma J."/>
        </authorList>
    </citation>
    <scope>NUCLEOTIDE SEQUENCE [LARGE SCALE GENOMIC DNA]</scope>
    <source>
        <strain evidence="11">CCUG 63369</strain>
    </source>
</reference>
<evidence type="ECO:0000313" key="11">
    <source>
        <dbReference type="Proteomes" id="UP001596956"/>
    </source>
</evidence>
<evidence type="ECO:0000256" key="7">
    <source>
        <dbReference type="ARBA" id="ARBA00023136"/>
    </source>
</evidence>
<keyword evidence="6 8" id="KW-1133">Transmembrane helix</keyword>
<dbReference type="InterPro" id="IPR020846">
    <property type="entry name" value="MFS_dom"/>
</dbReference>
<keyword evidence="5 8" id="KW-0812">Transmembrane</keyword>
<dbReference type="Gene3D" id="1.20.1250.20">
    <property type="entry name" value="MFS general substrate transporter like domains"/>
    <property type="match status" value="1"/>
</dbReference>
<feature type="transmembrane region" description="Helical" evidence="8">
    <location>
        <begin position="89"/>
        <end position="108"/>
    </location>
</feature>
<dbReference type="Pfam" id="PF07690">
    <property type="entry name" value="MFS_1"/>
    <property type="match status" value="1"/>
</dbReference>
<feature type="transmembrane region" description="Helical" evidence="8">
    <location>
        <begin position="148"/>
        <end position="169"/>
    </location>
</feature>
<evidence type="ECO:0000256" key="1">
    <source>
        <dbReference type="ARBA" id="ARBA00004651"/>
    </source>
</evidence>
<accession>A0ABW3BKR1</accession>
<dbReference type="PROSITE" id="PS50850">
    <property type="entry name" value="MFS"/>
    <property type="match status" value="1"/>
</dbReference>
<evidence type="ECO:0000256" key="6">
    <source>
        <dbReference type="ARBA" id="ARBA00022989"/>
    </source>
</evidence>
<sequence>MDEGTAVGGHVGHRAGSSGYRRVVVAMTAAGVATFAQLYAVQAVLPGLADSFAASASGAALNVSFATGGLAAFVLVWSGIADRIGRVRVMAIALTVSTVLGLAAPFAPQMWTLLVLRGLQGAALGGVPAVAMAYLAEEVHPAHLSRVAGIYIAGNTVGGMSGRLVAGAVADLGGWRWGVGADSLLALAALIVFAATVPRTRGFTPGPRGSSGPGLLRRVGSAVADPGLIALYCQGLFLMGAFVTVYNYLAFRMSGPPFGFSQTVVAFLFVAYLAGTAGSATAGRLAERL</sequence>
<dbReference type="InterPro" id="IPR036259">
    <property type="entry name" value="MFS_trans_sf"/>
</dbReference>
<name>A0ABW3BKR1_9ACTN</name>
<evidence type="ECO:0000256" key="2">
    <source>
        <dbReference type="ARBA" id="ARBA00008335"/>
    </source>
</evidence>
<feature type="transmembrane region" description="Helical" evidence="8">
    <location>
        <begin position="114"/>
        <end position="136"/>
    </location>
</feature>
<evidence type="ECO:0000256" key="5">
    <source>
        <dbReference type="ARBA" id="ARBA00022692"/>
    </source>
</evidence>
<comment type="similarity">
    <text evidence="2">Belongs to the major facilitator superfamily.</text>
</comment>
<dbReference type="PANTHER" id="PTHR43271">
    <property type="entry name" value="BLL2771 PROTEIN"/>
    <property type="match status" value="1"/>
</dbReference>
<dbReference type="SUPFAM" id="SSF103473">
    <property type="entry name" value="MFS general substrate transporter"/>
    <property type="match status" value="1"/>
</dbReference>
<organism evidence="10 11">
    <name type="scientific">Streptomonospora algeriensis</name>
    <dbReference type="NCBI Taxonomy" id="995084"/>
    <lineage>
        <taxon>Bacteria</taxon>
        <taxon>Bacillati</taxon>
        <taxon>Actinomycetota</taxon>
        <taxon>Actinomycetes</taxon>
        <taxon>Streptosporangiales</taxon>
        <taxon>Nocardiopsidaceae</taxon>
        <taxon>Streptomonospora</taxon>
    </lineage>
</organism>